<sequence>MPHADSSLVPNDLKSKTEFYAHVHSSLEALLGESRYWVSNLAQTASLLYHAYLSSPLYGLHEGSSHVPVINWVGFYLYNPSCLPSSSTPTPTPVPLGPYHGRPACVEFVPRSGKGVCADAFTSGKPVLVQDVHAYPGHIACDGDTMSEIVLPLVISSSSEDRVIGVLDLDSTVLHTFNEEDREGLQKIVELLRTACDWK</sequence>
<evidence type="ECO:0000313" key="4">
    <source>
        <dbReference type="Proteomes" id="UP000193218"/>
    </source>
</evidence>
<dbReference type="PANTHER" id="PTHR21021">
    <property type="entry name" value="GAF/PUTATIVE CYTOSKELETAL PROTEIN"/>
    <property type="match status" value="1"/>
</dbReference>
<keyword evidence="4" id="KW-1185">Reference proteome</keyword>
<comment type="caution">
    <text evidence="3">The sequence shown here is derived from an EMBL/GenBank/DDBJ whole genome shotgun (WGS) entry which is preliminary data.</text>
</comment>
<accession>A0A1Y1UJ81</accession>
<feature type="domain" description="GAF" evidence="2">
    <location>
        <begin position="105"/>
        <end position="193"/>
    </location>
</feature>
<dbReference type="InterPro" id="IPR003018">
    <property type="entry name" value="GAF"/>
</dbReference>
<gene>
    <name evidence="3" type="ORF">BD324DRAFT_625041</name>
</gene>
<proteinExistence type="inferred from homology"/>
<dbReference type="OrthoDB" id="15735at2759"/>
<name>A0A1Y1UJ81_9TREE</name>
<dbReference type="InParanoid" id="A0A1Y1UJ81"/>
<dbReference type="Proteomes" id="UP000193218">
    <property type="component" value="Unassembled WGS sequence"/>
</dbReference>
<dbReference type="STRING" id="4999.A0A1Y1UJ81"/>
<dbReference type="GO" id="GO:0005829">
    <property type="term" value="C:cytosol"/>
    <property type="evidence" value="ECO:0007669"/>
    <property type="project" value="TreeGrafter"/>
</dbReference>
<dbReference type="GeneID" id="33557567"/>
<evidence type="ECO:0000256" key="1">
    <source>
        <dbReference type="ARBA" id="ARBA00038454"/>
    </source>
</evidence>
<dbReference type="InterPro" id="IPR029016">
    <property type="entry name" value="GAF-like_dom_sf"/>
</dbReference>
<dbReference type="EMBL" id="NBSH01000006">
    <property type="protein sequence ID" value="ORX37165.1"/>
    <property type="molecule type" value="Genomic_DNA"/>
</dbReference>
<dbReference type="Gene3D" id="3.30.450.40">
    <property type="match status" value="1"/>
</dbReference>
<dbReference type="PROSITE" id="PS01320">
    <property type="entry name" value="UPF0067"/>
    <property type="match status" value="1"/>
</dbReference>
<evidence type="ECO:0000259" key="2">
    <source>
        <dbReference type="Pfam" id="PF13185"/>
    </source>
</evidence>
<organism evidence="3 4">
    <name type="scientific">Kockovaella imperatae</name>
    <dbReference type="NCBI Taxonomy" id="4999"/>
    <lineage>
        <taxon>Eukaryota</taxon>
        <taxon>Fungi</taxon>
        <taxon>Dikarya</taxon>
        <taxon>Basidiomycota</taxon>
        <taxon>Agaricomycotina</taxon>
        <taxon>Tremellomycetes</taxon>
        <taxon>Tremellales</taxon>
        <taxon>Cuniculitremaceae</taxon>
        <taxon>Kockovaella</taxon>
    </lineage>
</organism>
<evidence type="ECO:0000313" key="3">
    <source>
        <dbReference type="EMBL" id="ORX37165.1"/>
    </source>
</evidence>
<dbReference type="AlphaFoldDB" id="A0A1Y1UJ81"/>
<dbReference type="SUPFAM" id="SSF55781">
    <property type="entry name" value="GAF domain-like"/>
    <property type="match status" value="1"/>
</dbReference>
<comment type="similarity">
    <text evidence="1">Belongs to the free Met sulfoxide reductase family.</text>
</comment>
<dbReference type="InterPro" id="IPR051330">
    <property type="entry name" value="Phosphatase_reg/MetRdx"/>
</dbReference>
<reference evidence="3 4" key="1">
    <citation type="submission" date="2017-03" db="EMBL/GenBank/DDBJ databases">
        <title>Widespread Adenine N6-methylation of Active Genes in Fungi.</title>
        <authorList>
            <consortium name="DOE Joint Genome Institute"/>
            <person name="Mondo S.J."/>
            <person name="Dannebaum R.O."/>
            <person name="Kuo R.C."/>
            <person name="Louie K.B."/>
            <person name="Bewick A.J."/>
            <person name="Labutti K."/>
            <person name="Haridas S."/>
            <person name="Kuo A."/>
            <person name="Salamov A."/>
            <person name="Ahrendt S.R."/>
            <person name="Lau R."/>
            <person name="Bowen B.P."/>
            <person name="Lipzen A."/>
            <person name="Sullivan W."/>
            <person name="Andreopoulos W.B."/>
            <person name="Clum A."/>
            <person name="Lindquist E."/>
            <person name="Daum C."/>
            <person name="Northen T.R."/>
            <person name="Ramamoorthy G."/>
            <person name="Schmitz R.J."/>
            <person name="Gryganskyi A."/>
            <person name="Culley D."/>
            <person name="Magnuson J."/>
            <person name="James T.Y."/>
            <person name="O'Malley M.A."/>
            <person name="Stajich J.E."/>
            <person name="Spatafora J.W."/>
            <person name="Visel A."/>
            <person name="Grigoriev I.V."/>
        </authorList>
    </citation>
    <scope>NUCLEOTIDE SEQUENCE [LARGE SCALE GENOMIC DNA]</scope>
    <source>
        <strain evidence="3 4">NRRL Y-17943</strain>
    </source>
</reference>
<dbReference type="RefSeq" id="XP_021871203.1">
    <property type="nucleotide sequence ID" value="XM_022015758.1"/>
</dbReference>
<dbReference type="GO" id="GO:0033745">
    <property type="term" value="F:L-methionine-(R)-S-oxide reductase activity"/>
    <property type="evidence" value="ECO:0007669"/>
    <property type="project" value="TreeGrafter"/>
</dbReference>
<dbReference type="Pfam" id="PF13185">
    <property type="entry name" value="GAF_2"/>
    <property type="match status" value="1"/>
</dbReference>
<dbReference type="PANTHER" id="PTHR21021:SF15">
    <property type="entry name" value="FREE METHIONINE-R-SULFOXIDE REDUCTASE"/>
    <property type="match status" value="1"/>
</dbReference>
<protein>
    <submittedName>
        <fullName evidence="3">GAF domain-like protein</fullName>
    </submittedName>
</protein>
<dbReference type="InterPro" id="IPR000614">
    <property type="entry name" value="FRMsr_CS"/>
</dbReference>